<dbReference type="Proteomes" id="UP001500631">
    <property type="component" value="Unassembled WGS sequence"/>
</dbReference>
<evidence type="ECO:0000259" key="1">
    <source>
        <dbReference type="Pfam" id="PF01902"/>
    </source>
</evidence>
<dbReference type="Pfam" id="PF01902">
    <property type="entry name" value="Diphthami_syn_2"/>
    <property type="match status" value="1"/>
</dbReference>
<dbReference type="NCBIfam" id="TIGR00290">
    <property type="entry name" value="MJ0570_dom"/>
    <property type="match status" value="1"/>
</dbReference>
<dbReference type="RefSeq" id="WP_077924574.1">
    <property type="nucleotide sequence ID" value="NZ_BAABKE010000002.1"/>
</dbReference>
<comment type="caution">
    <text evidence="2">The sequence shown here is derived from an EMBL/GenBank/DDBJ whole genome shotgun (WGS) entry which is preliminary data.</text>
</comment>
<gene>
    <name evidence="2" type="ORF">GCM10023338_04650</name>
</gene>
<dbReference type="InterPro" id="IPR030662">
    <property type="entry name" value="DPH6/MJ0570"/>
</dbReference>
<accession>A0ABP9MEA6</accession>
<reference evidence="3" key="1">
    <citation type="journal article" date="2019" name="Int. J. Syst. Evol. Microbiol.">
        <title>The Global Catalogue of Microorganisms (GCM) 10K type strain sequencing project: providing services to taxonomists for standard genome sequencing and annotation.</title>
        <authorList>
            <consortium name="The Broad Institute Genomics Platform"/>
            <consortium name="The Broad Institute Genome Sequencing Center for Infectious Disease"/>
            <person name="Wu L."/>
            <person name="Ma J."/>
        </authorList>
    </citation>
    <scope>NUCLEOTIDE SEQUENCE [LARGE SCALE GENOMIC DNA]</scope>
    <source>
        <strain evidence="3">JCM 18424</strain>
    </source>
</reference>
<protein>
    <submittedName>
        <fullName evidence="2">Diphthine--ammonia ligase</fullName>
    </submittedName>
</protein>
<feature type="domain" description="Diphthamide synthase" evidence="1">
    <location>
        <begin position="13"/>
        <end position="222"/>
    </location>
</feature>
<dbReference type="EMBL" id="BAABKE010000002">
    <property type="protein sequence ID" value="GAA5095349.1"/>
    <property type="molecule type" value="Genomic_DNA"/>
</dbReference>
<dbReference type="Gene3D" id="3.90.1490.10">
    <property type="entry name" value="putative n-type atp pyrophosphatase, domain 2"/>
    <property type="match status" value="1"/>
</dbReference>
<keyword evidence="2" id="KW-0436">Ligase</keyword>
<proteinExistence type="predicted"/>
<dbReference type="PANTHER" id="PTHR12196:SF2">
    <property type="entry name" value="DIPHTHINE--AMMONIA LIGASE"/>
    <property type="match status" value="1"/>
</dbReference>
<dbReference type="InterPro" id="IPR002761">
    <property type="entry name" value="Diphthami_syn_dom"/>
</dbReference>
<dbReference type="CDD" id="cd01994">
    <property type="entry name" value="AANH_PF0828-like"/>
    <property type="match status" value="1"/>
</dbReference>
<dbReference type="SUPFAM" id="SSF52402">
    <property type="entry name" value="Adenine nucleotide alpha hydrolases-like"/>
    <property type="match status" value="1"/>
</dbReference>
<sequence length="224" mass="25158">MLNQWPQNSNPKFILSFSGGKDSTLALYYALQQGECIGLIMMLSDEGDHSRSHGVPMPITQKQANSLGFPILSAQSSWDDYEVNYLKLLEDAKLKGAELLVTGDIDVPEHASWHEQIVQKVDLDLYMPLWNRPRREIVEEFVNRGFKAMIVSVNLTMGMTTEDLGKMLTLEMIQNLEDRGIDPCGEAGEFHTLVIDGPIFQLPIEVFPIDIRSNGTNAFLQLTS</sequence>
<keyword evidence="3" id="KW-1185">Reference proteome</keyword>
<dbReference type="PANTHER" id="PTHR12196">
    <property type="entry name" value="DOMAIN OF UNKNOWN FUNCTION 71 DUF71 -CONTAINING PROTEIN"/>
    <property type="match status" value="1"/>
</dbReference>
<organism evidence="2 3">
    <name type="scientific">Wohlfahrtiimonas larvae</name>
    <dbReference type="NCBI Taxonomy" id="1157986"/>
    <lineage>
        <taxon>Bacteria</taxon>
        <taxon>Pseudomonadati</taxon>
        <taxon>Pseudomonadota</taxon>
        <taxon>Gammaproteobacteria</taxon>
        <taxon>Cardiobacteriales</taxon>
        <taxon>Ignatzschineriaceae</taxon>
        <taxon>Wohlfahrtiimonas</taxon>
    </lineage>
</organism>
<evidence type="ECO:0000313" key="2">
    <source>
        <dbReference type="EMBL" id="GAA5095349.1"/>
    </source>
</evidence>
<dbReference type="InterPro" id="IPR014729">
    <property type="entry name" value="Rossmann-like_a/b/a_fold"/>
</dbReference>
<evidence type="ECO:0000313" key="3">
    <source>
        <dbReference type="Proteomes" id="UP001500631"/>
    </source>
</evidence>
<dbReference type="GO" id="GO:0016874">
    <property type="term" value="F:ligase activity"/>
    <property type="evidence" value="ECO:0007669"/>
    <property type="project" value="UniProtKB-KW"/>
</dbReference>
<dbReference type="Gene3D" id="3.40.50.620">
    <property type="entry name" value="HUPs"/>
    <property type="match status" value="1"/>
</dbReference>
<name>A0ABP9MEA6_9GAMM</name>